<reference evidence="2 3" key="1">
    <citation type="submission" date="2016-07" db="EMBL/GenBank/DDBJ databases">
        <title>Pervasive Adenine N6-methylation of Active Genes in Fungi.</title>
        <authorList>
            <consortium name="DOE Joint Genome Institute"/>
            <person name="Mondo S.J."/>
            <person name="Dannebaum R.O."/>
            <person name="Kuo R.C."/>
            <person name="Labutti K."/>
            <person name="Haridas S."/>
            <person name="Kuo A."/>
            <person name="Salamov A."/>
            <person name="Ahrendt S.R."/>
            <person name="Lipzen A."/>
            <person name="Sullivan W."/>
            <person name="Andreopoulos W.B."/>
            <person name="Clum A."/>
            <person name="Lindquist E."/>
            <person name="Daum C."/>
            <person name="Ramamoorthy G.K."/>
            <person name="Gryganskyi A."/>
            <person name="Culley D."/>
            <person name="Magnuson J.K."/>
            <person name="James T.Y."/>
            <person name="O'Malley M.A."/>
            <person name="Stajich J.E."/>
            <person name="Spatafora J.W."/>
            <person name="Visel A."/>
            <person name="Grigoriev I.V."/>
        </authorList>
    </citation>
    <scope>NUCLEOTIDE SEQUENCE [LARGE SCALE GENOMIC DNA]</scope>
    <source>
        <strain evidence="2 3">68-887.2</strain>
    </source>
</reference>
<dbReference type="OrthoDB" id="5582146at2759"/>
<protein>
    <submittedName>
        <fullName evidence="2">Uncharacterized protein</fullName>
    </submittedName>
</protein>
<keyword evidence="3" id="KW-1185">Reference proteome</keyword>
<evidence type="ECO:0000313" key="3">
    <source>
        <dbReference type="Proteomes" id="UP000193986"/>
    </source>
</evidence>
<evidence type="ECO:0000256" key="1">
    <source>
        <dbReference type="SAM" id="MobiDB-lite"/>
    </source>
</evidence>
<feature type="compositionally biased region" description="Basic and acidic residues" evidence="1">
    <location>
        <begin position="122"/>
        <end position="131"/>
    </location>
</feature>
<evidence type="ECO:0000313" key="2">
    <source>
        <dbReference type="EMBL" id="ORY28165.1"/>
    </source>
</evidence>
<gene>
    <name evidence="2" type="ORF">BCR39DRAFT_535841</name>
</gene>
<proteinExistence type="predicted"/>
<dbReference type="AlphaFoldDB" id="A0A1Y2B256"/>
<dbReference type="InParanoid" id="A0A1Y2B256"/>
<name>A0A1Y2B256_9TREE</name>
<accession>A0A1Y2B256</accession>
<feature type="compositionally biased region" description="Low complexity" evidence="1">
    <location>
        <begin position="132"/>
        <end position="143"/>
    </location>
</feature>
<organism evidence="2 3">
    <name type="scientific">Naematelia encephala</name>
    <dbReference type="NCBI Taxonomy" id="71784"/>
    <lineage>
        <taxon>Eukaryota</taxon>
        <taxon>Fungi</taxon>
        <taxon>Dikarya</taxon>
        <taxon>Basidiomycota</taxon>
        <taxon>Agaricomycotina</taxon>
        <taxon>Tremellomycetes</taxon>
        <taxon>Tremellales</taxon>
        <taxon>Naemateliaceae</taxon>
        <taxon>Naematelia</taxon>
    </lineage>
</organism>
<dbReference type="Proteomes" id="UP000193986">
    <property type="component" value="Unassembled WGS sequence"/>
</dbReference>
<dbReference type="EMBL" id="MCFC01000033">
    <property type="protein sequence ID" value="ORY28165.1"/>
    <property type="molecule type" value="Genomic_DNA"/>
</dbReference>
<feature type="region of interest" description="Disordered" evidence="1">
    <location>
        <begin position="111"/>
        <end position="145"/>
    </location>
</feature>
<comment type="caution">
    <text evidence="2">The sequence shown here is derived from an EMBL/GenBank/DDBJ whole genome shotgun (WGS) entry which is preliminary data.</text>
</comment>
<sequence length="479" mass="52166">MLPEPGAAHFVPSLLAHISETSGWKPDAALFSTILLALVVRNGGIIIDVLPAKGQGQQKAKSMLGKGDGSHGEIERVARCVKATYQTLFGLETTYTHLEPTSQPSDVVNAFLPPTSSPKSPLNRDDGDILRTSRTPSAASSSRYISALSTPSSETYFTHLRPRSSNIFPSPLLPAGAIVESPDQVEYEKPTDEVLVVSGLEKCESPVWIKLVDVLLKRRVETRDGREKELGDGFTLVWIREAGSESPSWLIDQFAAHTHVYASDIHHPPSYPSSLGLIPSEYMANLHSLLPYVHIHPPLAVHISNVLSALSNHPRLHTTLTGRAVRLFPYFVRAHRLLSSAFSLPPSWETALAIQQSLVDGQLPPKGFEDGKYGVGGGKGGVDTWARSAGEEPSLSDLAADVGESETWQGDGGLYAMPGNVEGVWETALRHRVRWRPERAEVMWRLKGGAEQGGDGDKVVSAKRKRRQVEEVVWAIASL</sequence>